<proteinExistence type="predicted"/>
<evidence type="ECO:0000313" key="3">
    <source>
        <dbReference type="Proteomes" id="UP001152888"/>
    </source>
</evidence>
<dbReference type="EMBL" id="CAKOFQ010006686">
    <property type="protein sequence ID" value="CAH1960071.1"/>
    <property type="molecule type" value="Genomic_DNA"/>
</dbReference>
<feature type="transmembrane region" description="Helical" evidence="1">
    <location>
        <begin position="12"/>
        <end position="29"/>
    </location>
</feature>
<dbReference type="OrthoDB" id="9974378at2759"/>
<keyword evidence="1" id="KW-0812">Transmembrane</keyword>
<evidence type="ECO:0000256" key="1">
    <source>
        <dbReference type="SAM" id="Phobius"/>
    </source>
</evidence>
<accession>A0A9P0JSB7</accession>
<dbReference type="PANTHER" id="PTHR47412">
    <property type="entry name" value="FI01434P-RELATED"/>
    <property type="match status" value="1"/>
</dbReference>
<keyword evidence="3" id="KW-1185">Reference proteome</keyword>
<evidence type="ECO:0000313" key="2">
    <source>
        <dbReference type="EMBL" id="CAH1960071.1"/>
    </source>
</evidence>
<comment type="caution">
    <text evidence="2">The sequence shown here is derived from an EMBL/GenBank/DDBJ whole genome shotgun (WGS) entry which is preliminary data.</text>
</comment>
<sequence length="445" mass="51545">MSIGLRLTNRTFLLACIFSSLVVCLFILTNSRIQPSYKSHILSLRITTVNEEANQSKLPGYFVQYEHPVPSNISYCNFHYGLPLELKYSTEDEEYGPEMGPNSPYRILYNIITPKIDSNVPGITYATHMTSTFMRYVPELLRYWDGMLSIAAFVPEIDAAFVISQLNQFCYCLPGMSRVSFHFVYHKDIPPSKKYVYFTKPTSCKVDDSSKFDTYSKNAVKRSTYPINVCRNAARSAAITNDVLVSDIQLMPSEGLARKFLAMKETYKLTDIVDRVYVLPIFEVESTVEIPRTKKELIQLAKDEKAVYFHRYICTHCQKFPNIAAWMVTDPGDAVKPFITVKREVPYHRWEPIYIGTKNEPPYNELLSWEGLQDKMLQMLEMCLVGYKFVILDGAFLVHWPGMKKTKTKEEKWRESFVQANTKQYHIILRNLTAKYPPRPQCKMQ</sequence>
<organism evidence="2 3">
    <name type="scientific">Acanthoscelides obtectus</name>
    <name type="common">Bean weevil</name>
    <name type="synonym">Bruchus obtectus</name>
    <dbReference type="NCBI Taxonomy" id="200917"/>
    <lineage>
        <taxon>Eukaryota</taxon>
        <taxon>Metazoa</taxon>
        <taxon>Ecdysozoa</taxon>
        <taxon>Arthropoda</taxon>
        <taxon>Hexapoda</taxon>
        <taxon>Insecta</taxon>
        <taxon>Pterygota</taxon>
        <taxon>Neoptera</taxon>
        <taxon>Endopterygota</taxon>
        <taxon>Coleoptera</taxon>
        <taxon>Polyphaga</taxon>
        <taxon>Cucujiformia</taxon>
        <taxon>Chrysomeloidea</taxon>
        <taxon>Chrysomelidae</taxon>
        <taxon>Bruchinae</taxon>
        <taxon>Bruchini</taxon>
        <taxon>Acanthoscelides</taxon>
    </lineage>
</organism>
<name>A0A9P0JSB7_ACAOB</name>
<keyword evidence="1" id="KW-0472">Membrane</keyword>
<dbReference type="AlphaFoldDB" id="A0A9P0JSB7"/>
<keyword evidence="1" id="KW-1133">Transmembrane helix</keyword>
<dbReference type="Pfam" id="PF13896">
    <property type="entry name" value="Glyco_transf_49"/>
    <property type="match status" value="1"/>
</dbReference>
<gene>
    <name evidence="2" type="ORF">ACAOBT_LOCUS3530</name>
</gene>
<dbReference type="Proteomes" id="UP001152888">
    <property type="component" value="Unassembled WGS sequence"/>
</dbReference>
<reference evidence="2" key="1">
    <citation type="submission" date="2022-03" db="EMBL/GenBank/DDBJ databases">
        <authorList>
            <person name="Sayadi A."/>
        </authorList>
    </citation>
    <scope>NUCLEOTIDE SEQUENCE</scope>
</reference>
<evidence type="ECO:0008006" key="4">
    <source>
        <dbReference type="Google" id="ProtNLM"/>
    </source>
</evidence>
<dbReference type="PANTHER" id="PTHR47412:SF1">
    <property type="entry name" value="FI01434P-RELATED"/>
    <property type="match status" value="1"/>
</dbReference>
<protein>
    <recommendedName>
        <fullName evidence="4">N-acetyllactosaminide beta-1,3-N-acetylglucosaminyltransferase</fullName>
    </recommendedName>
</protein>